<evidence type="ECO:0000259" key="1">
    <source>
        <dbReference type="Pfam" id="PF05050"/>
    </source>
</evidence>
<evidence type="ECO:0000313" key="2">
    <source>
        <dbReference type="EMBL" id="GEP44586.1"/>
    </source>
</evidence>
<accession>A0A512MCY3</accession>
<keyword evidence="3" id="KW-1185">Reference proteome</keyword>
<feature type="domain" description="Methyltransferase FkbM" evidence="1">
    <location>
        <begin position="82"/>
        <end position="249"/>
    </location>
</feature>
<organism evidence="2 3">
    <name type="scientific">Brevifollis gellanilyticus</name>
    <dbReference type="NCBI Taxonomy" id="748831"/>
    <lineage>
        <taxon>Bacteria</taxon>
        <taxon>Pseudomonadati</taxon>
        <taxon>Verrucomicrobiota</taxon>
        <taxon>Verrucomicrobiia</taxon>
        <taxon>Verrucomicrobiales</taxon>
        <taxon>Verrucomicrobiaceae</taxon>
    </lineage>
</organism>
<protein>
    <recommendedName>
        <fullName evidence="1">Methyltransferase FkbM domain-containing protein</fullName>
    </recommendedName>
</protein>
<sequence length="266" mass="29332">MLCQRWPFLRGRDAIPRHFLKDDFAQSLAAYGPWITTRDGWEMKANMGGDYTSQVLKLFGELEPLTKAFLLQHLGPRGVFLDIGANVGYFSLLLARHQPQSRVFAFEPNPAISTLLADSIERGGLGDRLSLHTFAASDSVGSVSFRVEGDNSGHSRLVGGPESAASAEQTLQVETVRLDDWLPPQLGGRQIQVVKIDVEGAELRVLRGMEKLLAQHRPALVVEAYDEHLAEFGDSCASLRSWLKAAGYVEEAFLGGNLHLVHRDAR</sequence>
<dbReference type="SUPFAM" id="SSF53335">
    <property type="entry name" value="S-adenosyl-L-methionine-dependent methyltransferases"/>
    <property type="match status" value="1"/>
</dbReference>
<dbReference type="Pfam" id="PF05050">
    <property type="entry name" value="Methyltransf_21"/>
    <property type="match status" value="1"/>
</dbReference>
<comment type="caution">
    <text evidence="2">The sequence shown here is derived from an EMBL/GenBank/DDBJ whole genome shotgun (WGS) entry which is preliminary data.</text>
</comment>
<dbReference type="EMBL" id="BKAG01000032">
    <property type="protein sequence ID" value="GEP44586.1"/>
    <property type="molecule type" value="Genomic_DNA"/>
</dbReference>
<dbReference type="Gene3D" id="3.40.50.150">
    <property type="entry name" value="Vaccinia Virus protein VP39"/>
    <property type="match status" value="1"/>
</dbReference>
<gene>
    <name evidence="2" type="ORF">BGE01nite_38770</name>
</gene>
<dbReference type="AlphaFoldDB" id="A0A512MCY3"/>
<dbReference type="InterPro" id="IPR052514">
    <property type="entry name" value="SAM-dependent_MTase"/>
</dbReference>
<dbReference type="PANTHER" id="PTHR34203:SF15">
    <property type="entry name" value="SLL1173 PROTEIN"/>
    <property type="match status" value="1"/>
</dbReference>
<dbReference type="NCBIfam" id="TIGR01444">
    <property type="entry name" value="fkbM_fam"/>
    <property type="match status" value="1"/>
</dbReference>
<dbReference type="InterPro" id="IPR029063">
    <property type="entry name" value="SAM-dependent_MTases_sf"/>
</dbReference>
<evidence type="ECO:0000313" key="3">
    <source>
        <dbReference type="Proteomes" id="UP000321577"/>
    </source>
</evidence>
<proteinExistence type="predicted"/>
<reference evidence="2 3" key="1">
    <citation type="submission" date="2019-07" db="EMBL/GenBank/DDBJ databases">
        <title>Whole genome shotgun sequence of Brevifollis gellanilyticus NBRC 108608.</title>
        <authorList>
            <person name="Hosoyama A."/>
            <person name="Uohara A."/>
            <person name="Ohji S."/>
            <person name="Ichikawa N."/>
        </authorList>
    </citation>
    <scope>NUCLEOTIDE SEQUENCE [LARGE SCALE GENOMIC DNA]</scope>
    <source>
        <strain evidence="2 3">NBRC 108608</strain>
    </source>
</reference>
<dbReference type="InterPro" id="IPR006342">
    <property type="entry name" value="FkbM_mtfrase"/>
</dbReference>
<dbReference type="Proteomes" id="UP000321577">
    <property type="component" value="Unassembled WGS sequence"/>
</dbReference>
<name>A0A512MCY3_9BACT</name>
<dbReference type="PANTHER" id="PTHR34203">
    <property type="entry name" value="METHYLTRANSFERASE, FKBM FAMILY PROTEIN"/>
    <property type="match status" value="1"/>
</dbReference>